<dbReference type="OrthoDB" id="4480814at2759"/>
<name>A0A319B5L9_ASPVC</name>
<dbReference type="RefSeq" id="XP_025561900.1">
    <property type="nucleotide sequence ID" value="XM_025708227.1"/>
</dbReference>
<dbReference type="Proteomes" id="UP000248405">
    <property type="component" value="Unassembled WGS sequence"/>
</dbReference>
<evidence type="ECO:0000256" key="1">
    <source>
        <dbReference type="SAM" id="Phobius"/>
    </source>
</evidence>
<dbReference type="GeneID" id="37212819"/>
<dbReference type="EMBL" id="KZ821627">
    <property type="protein sequence ID" value="PYH68106.1"/>
    <property type="molecule type" value="Genomic_DNA"/>
</dbReference>
<keyword evidence="1" id="KW-0472">Membrane</keyword>
<keyword evidence="3" id="KW-1185">Reference proteome</keyword>
<sequence>MYNFSSRPTMQLASGATARGNHKFISNCLKPSAHFSFDPMDILGTCLGPADAVTSDWIQPVLKWYDHISQWIISAYITGFIAASFAIVIGLVQSPMGKVAVMISSSAGAT</sequence>
<dbReference type="AlphaFoldDB" id="A0A319B5L9"/>
<keyword evidence="1" id="KW-1133">Transmembrane helix</keyword>
<protein>
    <submittedName>
        <fullName evidence="2">Uncharacterized protein</fullName>
    </submittedName>
</protein>
<evidence type="ECO:0000313" key="2">
    <source>
        <dbReference type="EMBL" id="PYH68106.1"/>
    </source>
</evidence>
<feature type="transmembrane region" description="Helical" evidence="1">
    <location>
        <begin position="71"/>
        <end position="92"/>
    </location>
</feature>
<gene>
    <name evidence="2" type="ORF">BO88DRAFT_415883</name>
</gene>
<reference evidence="2" key="1">
    <citation type="submission" date="2016-12" db="EMBL/GenBank/DDBJ databases">
        <title>The genomes of Aspergillus section Nigri reveals drivers in fungal speciation.</title>
        <authorList>
            <consortium name="DOE Joint Genome Institute"/>
            <person name="Vesth T.C."/>
            <person name="Nybo J."/>
            <person name="Theobald S."/>
            <person name="Brandl J."/>
            <person name="Frisvad J.C."/>
            <person name="Nielsen K.F."/>
            <person name="Lyhne E.K."/>
            <person name="Kogle M.E."/>
            <person name="Kuo A."/>
            <person name="Riley R."/>
            <person name="Clum A."/>
            <person name="Nolan M."/>
            <person name="Lipzen A."/>
            <person name="Salamov A."/>
            <person name="Henrissat B."/>
            <person name="Wiebenga A."/>
            <person name="De Vries R.P."/>
            <person name="Grigoriev I.V."/>
            <person name="Mortensen U.H."/>
            <person name="Andersen M.R."/>
            <person name="Baker S.E."/>
        </authorList>
    </citation>
    <scope>NUCLEOTIDE SEQUENCE [LARGE SCALE GENOMIC DNA]</scope>
    <source>
        <strain evidence="2">CBS 113365</strain>
    </source>
</reference>
<keyword evidence="1" id="KW-0812">Transmembrane</keyword>
<organism evidence="2 3">
    <name type="scientific">Aspergillus vadensis (strain CBS 113365 / IMI 142717 / IBT 24658)</name>
    <dbReference type="NCBI Taxonomy" id="1448311"/>
    <lineage>
        <taxon>Eukaryota</taxon>
        <taxon>Fungi</taxon>
        <taxon>Dikarya</taxon>
        <taxon>Ascomycota</taxon>
        <taxon>Pezizomycotina</taxon>
        <taxon>Eurotiomycetes</taxon>
        <taxon>Eurotiomycetidae</taxon>
        <taxon>Eurotiales</taxon>
        <taxon>Aspergillaceae</taxon>
        <taxon>Aspergillus</taxon>
        <taxon>Aspergillus subgen. Circumdati</taxon>
    </lineage>
</organism>
<proteinExistence type="predicted"/>
<evidence type="ECO:0000313" key="3">
    <source>
        <dbReference type="Proteomes" id="UP000248405"/>
    </source>
</evidence>
<accession>A0A319B5L9</accession>